<name>A0A1B3ZE93_9SPHN</name>
<accession>A0A1B3ZE93</accession>
<evidence type="ECO:0008006" key="3">
    <source>
        <dbReference type="Google" id="ProtNLM"/>
    </source>
</evidence>
<gene>
    <name evidence="1" type="ORF">AWL63_19205</name>
</gene>
<reference evidence="1 2" key="1">
    <citation type="submission" date="2016-01" db="EMBL/GenBank/DDBJ databases">
        <title>Complete genome and mega plasmid sequence of Sphingomonas panacis DCY99 elicits systemic resistance in rice to Xanthomonas oryzae.</title>
        <authorList>
            <person name="Kim Y.J."/>
            <person name="Yang D.C."/>
            <person name="Sing P."/>
        </authorList>
    </citation>
    <scope>NUCLEOTIDE SEQUENCE [LARGE SCALE GENOMIC DNA]</scope>
    <source>
        <strain evidence="1 2">DCY99</strain>
    </source>
</reference>
<evidence type="ECO:0000313" key="1">
    <source>
        <dbReference type="EMBL" id="AOH85758.1"/>
    </source>
</evidence>
<dbReference type="PANTHER" id="PTHR36154:SF1">
    <property type="entry name" value="DNA-BINDING TRANSCRIPTIONAL ACTIVATOR ALPA"/>
    <property type="match status" value="1"/>
</dbReference>
<protein>
    <recommendedName>
        <fullName evidence="3">AlpA family transcriptional regulator</fullName>
    </recommendedName>
</protein>
<proteinExistence type="predicted"/>
<dbReference type="AlphaFoldDB" id="A0A1B3ZE93"/>
<dbReference type="InterPro" id="IPR052931">
    <property type="entry name" value="Prophage_regulatory_activator"/>
</dbReference>
<dbReference type="InterPro" id="IPR010260">
    <property type="entry name" value="AlpA"/>
</dbReference>
<dbReference type="Pfam" id="PF05930">
    <property type="entry name" value="Phage_AlpA"/>
    <property type="match status" value="1"/>
</dbReference>
<dbReference type="Proteomes" id="UP000094256">
    <property type="component" value="Chromosome"/>
</dbReference>
<dbReference type="KEGG" id="span:AWL63_19205"/>
<dbReference type="PANTHER" id="PTHR36154">
    <property type="entry name" value="DNA-BINDING TRANSCRIPTIONAL ACTIVATOR ALPA"/>
    <property type="match status" value="1"/>
</dbReference>
<sequence length="71" mass="8224">MTSPSQSRPQTGRFLRMPDVVEATGLSSATINRLHRRNEFPAKRQLSERCVGWWEQDIAAWKASRPDVREK</sequence>
<dbReference type="EMBL" id="CP014168">
    <property type="protein sequence ID" value="AOH85758.1"/>
    <property type="molecule type" value="Genomic_DNA"/>
</dbReference>
<evidence type="ECO:0000313" key="2">
    <source>
        <dbReference type="Proteomes" id="UP000094256"/>
    </source>
</evidence>
<dbReference type="Gene3D" id="1.10.238.160">
    <property type="match status" value="1"/>
</dbReference>
<dbReference type="OrthoDB" id="1525365at2"/>
<keyword evidence="2" id="KW-1185">Reference proteome</keyword>
<organism evidence="1 2">
    <name type="scientific">Sphingomonas panacis</name>
    <dbReference type="NCBI Taxonomy" id="1560345"/>
    <lineage>
        <taxon>Bacteria</taxon>
        <taxon>Pseudomonadati</taxon>
        <taxon>Pseudomonadota</taxon>
        <taxon>Alphaproteobacteria</taxon>
        <taxon>Sphingomonadales</taxon>
        <taxon>Sphingomonadaceae</taxon>
        <taxon>Sphingomonas</taxon>
    </lineage>
</organism>